<dbReference type="SUPFAM" id="SSF51182">
    <property type="entry name" value="RmlC-like cupins"/>
    <property type="match status" value="1"/>
</dbReference>
<dbReference type="AlphaFoldDB" id="A0A485BCQ3"/>
<dbReference type="InterPro" id="IPR009057">
    <property type="entry name" value="Homeodomain-like_sf"/>
</dbReference>
<evidence type="ECO:0000313" key="6">
    <source>
        <dbReference type="Proteomes" id="UP000332594"/>
    </source>
</evidence>
<dbReference type="RefSeq" id="WP_255313535.1">
    <property type="nucleotide sequence ID" value="NZ_BJNO01000014.1"/>
</dbReference>
<dbReference type="Pfam" id="PF12833">
    <property type="entry name" value="HTH_18"/>
    <property type="match status" value="1"/>
</dbReference>
<reference evidence="5 6" key="1">
    <citation type="submission" date="2019-03" db="EMBL/GenBank/DDBJ databases">
        <authorList>
            <consortium name="Pathogen Informatics"/>
        </authorList>
    </citation>
    <scope>NUCLEOTIDE SEQUENCE [LARGE SCALE GENOMIC DNA]</scope>
    <source>
        <strain evidence="5 6">NCTC13038</strain>
    </source>
</reference>
<dbReference type="Gene3D" id="1.10.10.60">
    <property type="entry name" value="Homeodomain-like"/>
    <property type="match status" value="2"/>
</dbReference>
<gene>
    <name evidence="5" type="primary">ripA_1</name>
    <name evidence="5" type="ORF">NCTC13038_00871</name>
</gene>
<name>A0A485BCQ3_RAOTE</name>
<evidence type="ECO:0000313" key="5">
    <source>
        <dbReference type="EMBL" id="VFS66599.1"/>
    </source>
</evidence>
<dbReference type="SMART" id="SM00342">
    <property type="entry name" value="HTH_ARAC"/>
    <property type="match status" value="1"/>
</dbReference>
<dbReference type="GO" id="GO:0043565">
    <property type="term" value="F:sequence-specific DNA binding"/>
    <property type="evidence" value="ECO:0007669"/>
    <property type="project" value="InterPro"/>
</dbReference>
<keyword evidence="2" id="KW-0238">DNA-binding</keyword>
<dbReference type="PROSITE" id="PS00041">
    <property type="entry name" value="HTH_ARAC_FAMILY_1"/>
    <property type="match status" value="1"/>
</dbReference>
<dbReference type="InterPro" id="IPR020449">
    <property type="entry name" value="Tscrpt_reg_AraC-type_HTH"/>
</dbReference>
<keyword evidence="3" id="KW-0804">Transcription</keyword>
<evidence type="ECO:0000256" key="2">
    <source>
        <dbReference type="ARBA" id="ARBA00023125"/>
    </source>
</evidence>
<dbReference type="CDD" id="cd06124">
    <property type="entry name" value="cupin_NimR-like_N"/>
    <property type="match status" value="1"/>
</dbReference>
<dbReference type="PANTHER" id="PTHR11019">
    <property type="entry name" value="HTH-TYPE TRANSCRIPTIONAL REGULATOR NIMR"/>
    <property type="match status" value="1"/>
</dbReference>
<accession>A0A485BCQ3</accession>
<dbReference type="EMBL" id="CAADJG010000002">
    <property type="protein sequence ID" value="VFS66599.1"/>
    <property type="molecule type" value="Genomic_DNA"/>
</dbReference>
<organism evidence="5 6">
    <name type="scientific">Raoultella terrigena</name>
    <name type="common">Klebsiella terrigena</name>
    <dbReference type="NCBI Taxonomy" id="577"/>
    <lineage>
        <taxon>Bacteria</taxon>
        <taxon>Pseudomonadati</taxon>
        <taxon>Pseudomonadota</taxon>
        <taxon>Gammaproteobacteria</taxon>
        <taxon>Enterobacterales</taxon>
        <taxon>Enterobacteriaceae</taxon>
        <taxon>Klebsiella/Raoultella group</taxon>
        <taxon>Raoultella</taxon>
    </lineage>
</organism>
<dbReference type="Pfam" id="PF07883">
    <property type="entry name" value="Cupin_2"/>
    <property type="match status" value="1"/>
</dbReference>
<dbReference type="InterPro" id="IPR018062">
    <property type="entry name" value="HTH_AraC-typ_CS"/>
</dbReference>
<dbReference type="PANTHER" id="PTHR11019:SF159">
    <property type="entry name" value="TRANSCRIPTIONAL REGULATOR-RELATED"/>
    <property type="match status" value="1"/>
</dbReference>
<dbReference type="InterPro" id="IPR013096">
    <property type="entry name" value="Cupin_2"/>
</dbReference>
<proteinExistence type="predicted"/>
<dbReference type="GO" id="GO:0003700">
    <property type="term" value="F:DNA-binding transcription factor activity"/>
    <property type="evidence" value="ECO:0007669"/>
    <property type="project" value="InterPro"/>
</dbReference>
<evidence type="ECO:0000256" key="3">
    <source>
        <dbReference type="ARBA" id="ARBA00023163"/>
    </source>
</evidence>
<dbReference type="PROSITE" id="PS01124">
    <property type="entry name" value="HTH_ARAC_FAMILY_2"/>
    <property type="match status" value="1"/>
</dbReference>
<evidence type="ECO:0000259" key="4">
    <source>
        <dbReference type="PROSITE" id="PS01124"/>
    </source>
</evidence>
<feature type="domain" description="HTH araC/xylS-type" evidence="4">
    <location>
        <begin position="145"/>
        <end position="242"/>
    </location>
</feature>
<sequence length="251" mass="27594">MMMRIETFDYQRGHVTEWHEHDGGQFYWLTSGIMVVETEQAQWTVTPGSVGWFPAGLRHRAQVPGQLSGTSLYLHASTGAGLPPTPGIYGADSFIQALLERLCAGPRPGFPADYSPSLLSLLAAEIANAVELPLQLLLPTDRRARNVADQLLAHPDSPLTQTQLAQRWGLSVRSLSRLFREQTGLSFCQWRQQAKVVTSLQWVLAREPIAEVAARSGYANVSAFIEVFRERFGRTPGQLQLASAKSPLAGG</sequence>
<dbReference type="InterPro" id="IPR011051">
    <property type="entry name" value="RmlC_Cupin_sf"/>
</dbReference>
<protein>
    <submittedName>
        <fullName evidence="5">HTH-type transcriptional repressor of iron proteins A</fullName>
    </submittedName>
</protein>
<dbReference type="Proteomes" id="UP000332594">
    <property type="component" value="Unassembled WGS sequence"/>
</dbReference>
<evidence type="ECO:0000256" key="1">
    <source>
        <dbReference type="ARBA" id="ARBA00023015"/>
    </source>
</evidence>
<dbReference type="Gene3D" id="2.60.120.10">
    <property type="entry name" value="Jelly Rolls"/>
    <property type="match status" value="1"/>
</dbReference>
<dbReference type="InterPro" id="IPR014710">
    <property type="entry name" value="RmlC-like_jellyroll"/>
</dbReference>
<dbReference type="InterPro" id="IPR018060">
    <property type="entry name" value="HTH_AraC"/>
</dbReference>
<dbReference type="PRINTS" id="PR00032">
    <property type="entry name" value="HTHARAC"/>
</dbReference>
<dbReference type="SUPFAM" id="SSF46689">
    <property type="entry name" value="Homeodomain-like"/>
    <property type="match status" value="1"/>
</dbReference>
<keyword evidence="1" id="KW-0805">Transcription regulation</keyword>